<dbReference type="GO" id="GO:0006785">
    <property type="term" value="P:heme B biosynthetic process"/>
    <property type="evidence" value="ECO:0007669"/>
    <property type="project" value="UniProtKB-ARBA"/>
</dbReference>
<dbReference type="EC" id="4.2.1.75" evidence="3"/>
<dbReference type="InterPro" id="IPR003754">
    <property type="entry name" value="4pyrrol_synth_uPrphyn_synth"/>
</dbReference>
<name>M4AQ03_XIPMA</name>
<keyword evidence="6" id="KW-0627">Porphyrin biosynthesis</keyword>
<keyword evidence="5" id="KW-0456">Lyase</keyword>
<evidence type="ECO:0000256" key="9">
    <source>
        <dbReference type="ARBA" id="ARBA00040167"/>
    </source>
</evidence>
<dbReference type="GO" id="GO:0006782">
    <property type="term" value="P:protoporphyrinogen IX biosynthetic process"/>
    <property type="evidence" value="ECO:0007669"/>
    <property type="project" value="UniProtKB-UniPathway"/>
</dbReference>
<dbReference type="GO" id="GO:0006780">
    <property type="term" value="P:uroporphyrinogen III biosynthetic process"/>
    <property type="evidence" value="ECO:0007669"/>
    <property type="project" value="InterPro"/>
</dbReference>
<organism evidence="13 14">
    <name type="scientific">Xiphophorus maculatus</name>
    <name type="common">Southern platyfish</name>
    <name type="synonym">Platypoecilus maculatus</name>
    <dbReference type="NCBI Taxonomy" id="8083"/>
    <lineage>
        <taxon>Eukaryota</taxon>
        <taxon>Metazoa</taxon>
        <taxon>Chordata</taxon>
        <taxon>Craniata</taxon>
        <taxon>Vertebrata</taxon>
        <taxon>Euteleostomi</taxon>
        <taxon>Actinopterygii</taxon>
        <taxon>Neopterygii</taxon>
        <taxon>Teleostei</taxon>
        <taxon>Neoteleostei</taxon>
        <taxon>Acanthomorphata</taxon>
        <taxon>Ovalentaria</taxon>
        <taxon>Atherinomorphae</taxon>
        <taxon>Cyprinodontiformes</taxon>
        <taxon>Poeciliidae</taxon>
        <taxon>Poeciliinae</taxon>
        <taxon>Xiphophorus</taxon>
    </lineage>
</organism>
<dbReference type="Proteomes" id="UP000002852">
    <property type="component" value="Unassembled WGS sequence"/>
</dbReference>
<dbReference type="SUPFAM" id="SSF69618">
    <property type="entry name" value="HemD-like"/>
    <property type="match status" value="1"/>
</dbReference>
<evidence type="ECO:0000256" key="4">
    <source>
        <dbReference type="ARBA" id="ARBA00023133"/>
    </source>
</evidence>
<evidence type="ECO:0000256" key="2">
    <source>
        <dbReference type="ARBA" id="ARBA00008133"/>
    </source>
</evidence>
<comment type="function">
    <text evidence="11">Catalyzes cyclization of the linear tetrapyrrole, hydroxymethylbilane, to the macrocyclic uroporphyrinogen III, the branch point for the various sub-pathways leading to the wide diversity of porphyrins. Porphyrins act as cofactors for a multitude of enzymes that perform a variety of processes within the cell such as methionine synthesis (vitamin B12) or oxygen transport (heme).</text>
</comment>
<dbReference type="GO" id="GO:0004852">
    <property type="term" value="F:uroporphyrinogen-III synthase activity"/>
    <property type="evidence" value="ECO:0007669"/>
    <property type="project" value="UniProtKB-EC"/>
</dbReference>
<dbReference type="UniPathway" id="UPA00251">
    <property type="reaction ID" value="UER00320"/>
</dbReference>
<evidence type="ECO:0000256" key="7">
    <source>
        <dbReference type="ARBA" id="ARBA00031702"/>
    </source>
</evidence>
<keyword evidence="14" id="KW-1185">Reference proteome</keyword>
<dbReference type="GeneTree" id="ENSGT00390000009853"/>
<dbReference type="InterPro" id="IPR036108">
    <property type="entry name" value="4pyrrol_syn_uPrphyn_synt_sf"/>
</dbReference>
<keyword evidence="4" id="KW-0350">Heme biosynthesis</keyword>
<evidence type="ECO:0000259" key="12">
    <source>
        <dbReference type="Pfam" id="PF02602"/>
    </source>
</evidence>
<dbReference type="PANTHER" id="PTHR12390">
    <property type="entry name" value="UROPORPHYRINOGEN III SYNTHASE"/>
    <property type="match status" value="1"/>
</dbReference>
<comment type="catalytic activity">
    <reaction evidence="10">
        <text>hydroxymethylbilane = uroporphyrinogen III + H2O</text>
        <dbReference type="Rhea" id="RHEA:18965"/>
        <dbReference type="ChEBI" id="CHEBI:15377"/>
        <dbReference type="ChEBI" id="CHEBI:57308"/>
        <dbReference type="ChEBI" id="CHEBI:57845"/>
        <dbReference type="EC" id="4.2.1.75"/>
    </reaction>
</comment>
<evidence type="ECO:0000256" key="6">
    <source>
        <dbReference type="ARBA" id="ARBA00023244"/>
    </source>
</evidence>
<evidence type="ECO:0000256" key="10">
    <source>
        <dbReference type="ARBA" id="ARBA00048617"/>
    </source>
</evidence>
<dbReference type="Gene3D" id="3.40.50.10090">
    <property type="match status" value="2"/>
</dbReference>
<dbReference type="OMA" id="IHGADTG"/>
<comment type="pathway">
    <text evidence="1">Porphyrin-containing compound metabolism; protoporphyrin-IX biosynthesis; coproporphyrinogen-III from 5-aminolevulinate: step 3/4.</text>
</comment>
<evidence type="ECO:0000313" key="14">
    <source>
        <dbReference type="Proteomes" id="UP000002852"/>
    </source>
</evidence>
<evidence type="ECO:0000313" key="13">
    <source>
        <dbReference type="Ensembl" id="ENSXMAP00000016548.2"/>
    </source>
</evidence>
<protein>
    <recommendedName>
        <fullName evidence="9">Uroporphyrinogen-III synthase</fullName>
        <ecNumber evidence="3">4.2.1.75</ecNumber>
    </recommendedName>
    <alternativeName>
        <fullName evidence="8">Hydroxymethylbilane hydrolyase [cyclizing]</fullName>
    </alternativeName>
    <alternativeName>
        <fullName evidence="7">Uroporphyrinogen-III cosynthase</fullName>
    </alternativeName>
</protein>
<dbReference type="HOGENOM" id="CLU_051874_1_1_1"/>
<dbReference type="InParanoid" id="M4AQ03"/>
<dbReference type="InterPro" id="IPR039793">
    <property type="entry name" value="UROS/Hem4"/>
</dbReference>
<evidence type="ECO:0000256" key="5">
    <source>
        <dbReference type="ARBA" id="ARBA00023239"/>
    </source>
</evidence>
<dbReference type="Pfam" id="PF02602">
    <property type="entry name" value="HEM4"/>
    <property type="match status" value="1"/>
</dbReference>
<dbReference type="STRING" id="8083.ENSXMAP00000016548"/>
<accession>M4AQ03</accession>
<dbReference type="eggNOG" id="KOG4132">
    <property type="taxonomic scope" value="Eukaryota"/>
</dbReference>
<reference evidence="14" key="2">
    <citation type="journal article" date="2013" name="Nat. Genet.">
        <title>The genome of the platyfish, Xiphophorus maculatus, provides insights into evolutionary adaptation and several complex traits.</title>
        <authorList>
            <person name="Schartl M."/>
            <person name="Walter R.B."/>
            <person name="Shen Y."/>
            <person name="Garcia T."/>
            <person name="Catchen J."/>
            <person name="Amores A."/>
            <person name="Braasch I."/>
            <person name="Chalopin D."/>
            <person name="Volff J.N."/>
            <person name="Lesch K.P."/>
            <person name="Bisazza A."/>
            <person name="Minx P."/>
            <person name="Hillier L."/>
            <person name="Wilson R.K."/>
            <person name="Fuerstenberg S."/>
            <person name="Boore J."/>
            <person name="Searle S."/>
            <person name="Postlethwait J.H."/>
            <person name="Warren W.C."/>
        </authorList>
    </citation>
    <scope>NUCLEOTIDE SEQUENCE [LARGE SCALE GENOMIC DNA]</scope>
    <source>
        <strain evidence="14">JP 163 A</strain>
    </source>
</reference>
<evidence type="ECO:0000256" key="11">
    <source>
        <dbReference type="ARBA" id="ARBA00060039"/>
    </source>
</evidence>
<dbReference type="FunFam" id="3.40.50.10090:FF:000003">
    <property type="entry name" value="uroporphyrinogen-III synthase"/>
    <property type="match status" value="1"/>
</dbReference>
<dbReference type="PANTHER" id="PTHR12390:SF0">
    <property type="entry name" value="UROPORPHYRINOGEN-III SYNTHASE"/>
    <property type="match status" value="1"/>
</dbReference>
<dbReference type="Ensembl" id="ENSXMAT00000016572.2">
    <property type="protein sequence ID" value="ENSXMAP00000016548.2"/>
    <property type="gene ID" value="ENSXMAG00000016520.2"/>
</dbReference>
<feature type="domain" description="Tetrapyrrole biosynthesis uroporphyrinogen III synthase" evidence="12">
    <location>
        <begin position="19"/>
        <end position="253"/>
    </location>
</feature>
<evidence type="ECO:0000256" key="1">
    <source>
        <dbReference type="ARBA" id="ARBA00004772"/>
    </source>
</evidence>
<reference evidence="13" key="4">
    <citation type="submission" date="2025-09" db="UniProtKB">
        <authorList>
            <consortium name="Ensembl"/>
        </authorList>
    </citation>
    <scope>IDENTIFICATION</scope>
    <source>
        <strain evidence="13">JP 163 A</strain>
    </source>
</reference>
<dbReference type="CDD" id="cd06578">
    <property type="entry name" value="HemD"/>
    <property type="match status" value="1"/>
</dbReference>
<evidence type="ECO:0000256" key="8">
    <source>
        <dbReference type="ARBA" id="ARBA00032649"/>
    </source>
</evidence>
<comment type="similarity">
    <text evidence="2">Belongs to the uroporphyrinogen-III synthase family.</text>
</comment>
<sequence length="261" mass="28602">MRVLLLKEPRDEESGPDPYLKELESHGHKATLIPVLSFKFVSLNTFSDKLFQPEKHGGLIFTSPRAVEAVKMCLDMGGRREEDDLVKDDQHRVCVNLCSVCALLCAVQSLGLKPLGEDTGTADVLSRLIIEREDTNIPPLFFPCGSIKREVLPMALRENGVPLETLTVYQTAEHPDLEKNLKNYFTEQGTPASIAFFSPSGVKFCLEVVRRLSGEQLNEIKFAAIGATTQDAMTAEGLCVSCTAEKPTAEHLAAAIATALQ</sequence>
<reference evidence="13" key="3">
    <citation type="submission" date="2025-08" db="UniProtKB">
        <authorList>
            <consortium name="Ensembl"/>
        </authorList>
    </citation>
    <scope>IDENTIFICATION</scope>
    <source>
        <strain evidence="13">JP 163 A</strain>
    </source>
</reference>
<dbReference type="GO" id="GO:0005829">
    <property type="term" value="C:cytosol"/>
    <property type="evidence" value="ECO:0007669"/>
    <property type="project" value="TreeGrafter"/>
</dbReference>
<dbReference type="AlphaFoldDB" id="M4AQ03"/>
<proteinExistence type="inferred from homology"/>
<reference evidence="14" key="1">
    <citation type="submission" date="2012-01" db="EMBL/GenBank/DDBJ databases">
        <authorList>
            <person name="Walter R."/>
            <person name="Schartl M."/>
            <person name="Warren W."/>
        </authorList>
    </citation>
    <scope>NUCLEOTIDE SEQUENCE [LARGE SCALE GENOMIC DNA]</scope>
    <source>
        <strain evidence="14">JP 163 A</strain>
    </source>
</reference>
<evidence type="ECO:0000256" key="3">
    <source>
        <dbReference type="ARBA" id="ARBA00013109"/>
    </source>
</evidence>